<reference evidence="2 3" key="1">
    <citation type="submission" date="2016-10" db="EMBL/GenBank/DDBJ databases">
        <authorList>
            <person name="de Groot N.N."/>
        </authorList>
    </citation>
    <scope>NUCLEOTIDE SEQUENCE [LARGE SCALE GENOMIC DNA]</scope>
    <source>
        <strain evidence="2 3">DSM 22126</strain>
    </source>
</reference>
<proteinExistence type="predicted"/>
<dbReference type="PANTHER" id="PTHR43190:SF3">
    <property type="entry name" value="N-ACETYL-D-GLUCOSAMINE KINASE"/>
    <property type="match status" value="1"/>
</dbReference>
<accession>A0A1H1MZA7</accession>
<dbReference type="Pfam" id="PF01869">
    <property type="entry name" value="BcrAD_BadFG"/>
    <property type="match status" value="1"/>
</dbReference>
<evidence type="ECO:0000313" key="2">
    <source>
        <dbReference type="EMBL" id="SDR92163.1"/>
    </source>
</evidence>
<evidence type="ECO:0000259" key="1">
    <source>
        <dbReference type="Pfam" id="PF01869"/>
    </source>
</evidence>
<dbReference type="InterPro" id="IPR002731">
    <property type="entry name" value="ATPase_BadF"/>
</dbReference>
<dbReference type="STRING" id="545619.SAMN04489860_0389"/>
<dbReference type="Proteomes" id="UP000185663">
    <property type="component" value="Chromosome I"/>
</dbReference>
<protein>
    <submittedName>
        <fullName evidence="2">BadF-type ATPase</fullName>
    </submittedName>
</protein>
<gene>
    <name evidence="2" type="ORF">SAMN04489860_0389</name>
</gene>
<dbReference type="eggNOG" id="COG2971">
    <property type="taxonomic scope" value="Bacteria"/>
</dbReference>
<organism evidence="2 3">
    <name type="scientific">Paraoerskovia marina</name>
    <dbReference type="NCBI Taxonomy" id="545619"/>
    <lineage>
        <taxon>Bacteria</taxon>
        <taxon>Bacillati</taxon>
        <taxon>Actinomycetota</taxon>
        <taxon>Actinomycetes</taxon>
        <taxon>Micrococcales</taxon>
        <taxon>Cellulomonadaceae</taxon>
        <taxon>Paraoerskovia</taxon>
    </lineage>
</organism>
<dbReference type="RefSeq" id="WP_029251562.1">
    <property type="nucleotide sequence ID" value="NZ_LT629776.1"/>
</dbReference>
<dbReference type="Gene3D" id="3.30.420.40">
    <property type="match status" value="2"/>
</dbReference>
<evidence type="ECO:0000313" key="3">
    <source>
        <dbReference type="Proteomes" id="UP000185663"/>
    </source>
</evidence>
<feature type="domain" description="ATPase BadF/BadG/BcrA/BcrD type" evidence="1">
    <location>
        <begin position="4"/>
        <end position="261"/>
    </location>
</feature>
<dbReference type="InterPro" id="IPR043129">
    <property type="entry name" value="ATPase_NBD"/>
</dbReference>
<dbReference type="InterPro" id="IPR052519">
    <property type="entry name" value="Euk-type_GlcNAc_Kinase"/>
</dbReference>
<keyword evidence="3" id="KW-1185">Reference proteome</keyword>
<name>A0A1H1MZA7_9CELL</name>
<dbReference type="SUPFAM" id="SSF53067">
    <property type="entry name" value="Actin-like ATPase domain"/>
    <property type="match status" value="2"/>
</dbReference>
<dbReference type="OrthoDB" id="8701357at2"/>
<sequence length="311" mass="31478">MNTLGIDVGGSGSRLVLLREDGTRCRLDGDRVAVDDDGSNAADVVRNLLDAATRRWPDDIAGISGVGVGATGLASLVERPAALAELVARTVSAPAAVAVDAVTAHLGALGGQGGACVALGTGAIAIGHDGTVDGRWRRVDGWGHLLGDRGSGAWLGRRGLEEALLAYDGVDLGGSRLLAAASDHFGDPRRWPGQIYTRPDRAGLLAGFARDVVELAVDGDAVAVELVTEAGREAARSVVAALGDGTGQVALTGGLRQAGGLLLDAFAGHVAHLRPGAVVVDPWGDALDGAVQLGSRCADGTVVAQEGFVWN</sequence>
<dbReference type="PANTHER" id="PTHR43190">
    <property type="entry name" value="N-ACETYL-D-GLUCOSAMINE KINASE"/>
    <property type="match status" value="1"/>
</dbReference>
<dbReference type="AlphaFoldDB" id="A0A1H1MZA7"/>
<dbReference type="EMBL" id="LT629776">
    <property type="protein sequence ID" value="SDR92163.1"/>
    <property type="molecule type" value="Genomic_DNA"/>
</dbReference>